<evidence type="ECO:0000313" key="1">
    <source>
        <dbReference type="EMBL" id="VVV99544.1"/>
    </source>
</evidence>
<dbReference type="AlphaFoldDB" id="A0A5K1AC59"/>
<accession>A0A5K1AC59</accession>
<name>A0A5K1AC59_9MAGN</name>
<protein>
    <submittedName>
        <fullName evidence="1">Uncharacterized protein</fullName>
    </submittedName>
</protein>
<dbReference type="EMBL" id="LR721780">
    <property type="protein sequence ID" value="VVV99544.1"/>
    <property type="molecule type" value="Genomic_DNA"/>
</dbReference>
<organism evidence="1">
    <name type="scientific">Nymphaea colorata</name>
    <name type="common">pocket water lily</name>
    <dbReference type="NCBI Taxonomy" id="210225"/>
    <lineage>
        <taxon>Eukaryota</taxon>
        <taxon>Viridiplantae</taxon>
        <taxon>Streptophyta</taxon>
        <taxon>Embryophyta</taxon>
        <taxon>Tracheophyta</taxon>
        <taxon>Spermatophyta</taxon>
        <taxon>Magnoliopsida</taxon>
        <taxon>Nymphaeales</taxon>
        <taxon>Nymphaeaceae</taxon>
        <taxon>Nymphaea</taxon>
    </lineage>
</organism>
<gene>
    <name evidence="1" type="ORF">NYM_LOCUS14136</name>
</gene>
<sequence length="27" mass="2863">MMVSSKSGAGVRCLRTVLSKIARVAKI</sequence>
<reference evidence="1" key="1">
    <citation type="submission" date="2019-09" db="EMBL/GenBank/DDBJ databases">
        <authorList>
            <person name="Zhang L."/>
        </authorList>
    </citation>
    <scope>NUCLEOTIDE SEQUENCE</scope>
</reference>
<proteinExistence type="predicted"/>